<dbReference type="SUPFAM" id="SSF53850">
    <property type="entry name" value="Periplasmic binding protein-like II"/>
    <property type="match status" value="1"/>
</dbReference>
<name>A0A502G1J6_9PROT</name>
<dbReference type="Proteomes" id="UP000317078">
    <property type="component" value="Unassembled WGS sequence"/>
</dbReference>
<dbReference type="InterPro" id="IPR042100">
    <property type="entry name" value="Bug_dom1"/>
</dbReference>
<evidence type="ECO:0000256" key="1">
    <source>
        <dbReference type="ARBA" id="ARBA00006987"/>
    </source>
</evidence>
<dbReference type="PROSITE" id="PS51318">
    <property type="entry name" value="TAT"/>
    <property type="match status" value="1"/>
</dbReference>
<evidence type="ECO:0000313" key="3">
    <source>
        <dbReference type="Proteomes" id="UP000317078"/>
    </source>
</evidence>
<dbReference type="Gene3D" id="3.40.190.150">
    <property type="entry name" value="Bordetella uptake gene, domain 1"/>
    <property type="match status" value="1"/>
</dbReference>
<proteinExistence type="inferred from homology"/>
<dbReference type="EMBL" id="RCZP01000012">
    <property type="protein sequence ID" value="TPG55669.1"/>
    <property type="molecule type" value="Genomic_DNA"/>
</dbReference>
<protein>
    <submittedName>
        <fullName evidence="2">Tripartite tricarboxylate transporter substrate binding protein</fullName>
    </submittedName>
</protein>
<dbReference type="PANTHER" id="PTHR42928:SF5">
    <property type="entry name" value="BLR1237 PROTEIN"/>
    <property type="match status" value="1"/>
</dbReference>
<dbReference type="Gene3D" id="3.40.190.10">
    <property type="entry name" value="Periplasmic binding protein-like II"/>
    <property type="match status" value="1"/>
</dbReference>
<dbReference type="Pfam" id="PF03401">
    <property type="entry name" value="TctC"/>
    <property type="match status" value="1"/>
</dbReference>
<comment type="similarity">
    <text evidence="1">Belongs to the UPF0065 (bug) family.</text>
</comment>
<dbReference type="InterPro" id="IPR006311">
    <property type="entry name" value="TAT_signal"/>
</dbReference>
<reference evidence="2 3" key="1">
    <citation type="journal article" date="2019" name="Environ. Microbiol.">
        <title>Species interactions and distinct microbial communities in high Arctic permafrost affected cryosols are associated with the CH4 and CO2 gas fluxes.</title>
        <authorList>
            <person name="Altshuler I."/>
            <person name="Hamel J."/>
            <person name="Turney S."/>
            <person name="Magnuson E."/>
            <person name="Levesque R."/>
            <person name="Greer C."/>
            <person name="Whyte L.G."/>
        </authorList>
    </citation>
    <scope>NUCLEOTIDE SEQUENCE [LARGE SCALE GENOMIC DNA]</scope>
    <source>
        <strain evidence="2 3">S9.3B</strain>
    </source>
</reference>
<evidence type="ECO:0000313" key="2">
    <source>
        <dbReference type="EMBL" id="TPG55669.1"/>
    </source>
</evidence>
<dbReference type="PIRSF" id="PIRSF017082">
    <property type="entry name" value="YflP"/>
    <property type="match status" value="1"/>
</dbReference>
<keyword evidence="3" id="KW-1185">Reference proteome</keyword>
<comment type="caution">
    <text evidence="2">The sequence shown here is derived from an EMBL/GenBank/DDBJ whole genome shotgun (WGS) entry which is preliminary data.</text>
</comment>
<dbReference type="AlphaFoldDB" id="A0A502G1J6"/>
<organism evidence="2 3">
    <name type="scientific">Muricoccus nepalensis</name>
    <dbReference type="NCBI Taxonomy" id="1854500"/>
    <lineage>
        <taxon>Bacteria</taxon>
        <taxon>Pseudomonadati</taxon>
        <taxon>Pseudomonadota</taxon>
        <taxon>Alphaproteobacteria</taxon>
        <taxon>Acetobacterales</taxon>
        <taxon>Roseomonadaceae</taxon>
        <taxon>Muricoccus</taxon>
    </lineage>
</organism>
<sequence length="335" mass="33930">MTPDDEGSPMLHRRRLLAASAAGLALPALARAQAGWRPRQPIRLIATFPPGGLADVVARLVAPGIGAALGGTVVVENRPGAGGTIGADAAAKSAPDGHTLVISHASPHGIAPGIYPSLPYDPVGDFTHLAMLCDTANVLMVNKGSPTPTLDAFLDRARGAGARYGSSGIGSITHLMGEVLTREARAPRLDHVPYRGSAPAMQDLFAGHIESVFDPLTTNVAMIRDGTVTALAVSSAGRVPAVPEVPTFAELGLPALTATTWIGVSGPRGLPPAVAEAVQAAVLATTGQPEIRAKMADLASYPPAAPLTGAAYTAMIAAFAAHWTAVAKGAGVTVS</sequence>
<accession>A0A502G1J6</accession>
<dbReference type="PANTHER" id="PTHR42928">
    <property type="entry name" value="TRICARBOXYLATE-BINDING PROTEIN"/>
    <property type="match status" value="1"/>
</dbReference>
<dbReference type="OrthoDB" id="7250331at2"/>
<gene>
    <name evidence="2" type="ORF">EAH89_13950</name>
</gene>
<dbReference type="InterPro" id="IPR005064">
    <property type="entry name" value="BUG"/>
</dbReference>